<dbReference type="InterPro" id="IPR000719">
    <property type="entry name" value="Prot_kinase_dom"/>
</dbReference>
<evidence type="ECO:0000256" key="17">
    <source>
        <dbReference type="ARBA" id="ARBA00023157"/>
    </source>
</evidence>
<dbReference type="SMART" id="SM00220">
    <property type="entry name" value="S_TKc"/>
    <property type="match status" value="1"/>
</dbReference>
<feature type="domain" description="Bulb-type lectin" evidence="30">
    <location>
        <begin position="446"/>
        <end position="571"/>
    </location>
</feature>
<evidence type="ECO:0000256" key="15">
    <source>
        <dbReference type="ARBA" id="ARBA00022989"/>
    </source>
</evidence>
<evidence type="ECO:0000256" key="5">
    <source>
        <dbReference type="ARBA" id="ARBA00022536"/>
    </source>
</evidence>
<evidence type="ECO:0000256" key="25">
    <source>
        <dbReference type="RuleBase" id="RU361169"/>
    </source>
</evidence>
<dbReference type="Pfam" id="PF00069">
    <property type="entry name" value="Pkinase"/>
    <property type="match status" value="1"/>
</dbReference>
<dbReference type="PROSITE" id="PS00502">
    <property type="entry name" value="POLYGALACTURONASE"/>
    <property type="match status" value="1"/>
</dbReference>
<evidence type="ECO:0000256" key="22">
    <source>
        <dbReference type="ARBA" id="ARBA00048679"/>
    </source>
</evidence>
<feature type="region of interest" description="Disordered" evidence="26">
    <location>
        <begin position="831"/>
        <end position="857"/>
    </location>
</feature>
<evidence type="ECO:0000256" key="13">
    <source>
        <dbReference type="ARBA" id="ARBA00022801"/>
    </source>
</evidence>
<feature type="transmembrane region" description="Helical" evidence="27">
    <location>
        <begin position="862"/>
        <end position="883"/>
    </location>
</feature>
<keyword evidence="17" id="KW-1015">Disulfide bond</keyword>
<dbReference type="FunFam" id="2.160.20.10:FF:000152">
    <property type="entry name" value="Uncharacterized protein"/>
    <property type="match status" value="1"/>
</dbReference>
<evidence type="ECO:0000256" key="23">
    <source>
        <dbReference type="PROSITE-ProRule" id="PRU10052"/>
    </source>
</evidence>
<evidence type="ECO:0000256" key="3">
    <source>
        <dbReference type="ARBA" id="ARBA00012513"/>
    </source>
</evidence>
<keyword evidence="14 24" id="KW-0067">ATP-binding</keyword>
<dbReference type="SUPFAM" id="SSF51110">
    <property type="entry name" value="alpha-D-mannose-specific plant lectins"/>
    <property type="match status" value="1"/>
</dbReference>
<dbReference type="Pfam" id="PF08276">
    <property type="entry name" value="PAN_2"/>
    <property type="match status" value="1"/>
</dbReference>
<comment type="catalytic activity">
    <reaction evidence="22">
        <text>L-seryl-[protein] + ATP = O-phospho-L-seryl-[protein] + ADP + H(+)</text>
        <dbReference type="Rhea" id="RHEA:17989"/>
        <dbReference type="Rhea" id="RHEA-COMP:9863"/>
        <dbReference type="Rhea" id="RHEA-COMP:11604"/>
        <dbReference type="ChEBI" id="CHEBI:15378"/>
        <dbReference type="ChEBI" id="CHEBI:29999"/>
        <dbReference type="ChEBI" id="CHEBI:30616"/>
        <dbReference type="ChEBI" id="CHEBI:83421"/>
        <dbReference type="ChEBI" id="CHEBI:456216"/>
        <dbReference type="EC" id="2.7.11.1"/>
    </reaction>
</comment>
<dbReference type="PANTHER" id="PTHR47976:SF30">
    <property type="entry name" value="RECEPTOR-LIKE SERINE_THREONINE-PROTEIN KINASE"/>
    <property type="match status" value="1"/>
</dbReference>
<dbReference type="EC" id="2.7.11.1" evidence="3"/>
<comment type="catalytic activity">
    <reaction evidence="21">
        <text>L-threonyl-[protein] + ATP = O-phospho-L-threonyl-[protein] + ADP + H(+)</text>
        <dbReference type="Rhea" id="RHEA:46608"/>
        <dbReference type="Rhea" id="RHEA-COMP:11060"/>
        <dbReference type="Rhea" id="RHEA-COMP:11605"/>
        <dbReference type="ChEBI" id="CHEBI:15378"/>
        <dbReference type="ChEBI" id="CHEBI:30013"/>
        <dbReference type="ChEBI" id="CHEBI:30616"/>
        <dbReference type="ChEBI" id="CHEBI:61977"/>
        <dbReference type="ChEBI" id="CHEBI:456216"/>
        <dbReference type="EC" id="2.7.11.1"/>
    </reaction>
</comment>
<dbReference type="InterPro" id="IPR051343">
    <property type="entry name" value="G-type_lectin_kinases/EP1-like"/>
</dbReference>
<dbReference type="Gene3D" id="2.90.10.10">
    <property type="entry name" value="Bulb-type lectin domain"/>
    <property type="match status" value="1"/>
</dbReference>
<dbReference type="SMART" id="SM00473">
    <property type="entry name" value="PAN_AP"/>
    <property type="match status" value="1"/>
</dbReference>
<dbReference type="CDD" id="cd14066">
    <property type="entry name" value="STKc_IRAK"/>
    <property type="match status" value="1"/>
</dbReference>
<dbReference type="FunFam" id="3.30.200.20:FF:000178">
    <property type="entry name" value="serine/threonine-protein kinase PBS1-like"/>
    <property type="match status" value="1"/>
</dbReference>
<dbReference type="Gene3D" id="2.160.20.10">
    <property type="entry name" value="Single-stranded right-handed beta-helix, Pectin lyase-like"/>
    <property type="match status" value="1"/>
</dbReference>
<evidence type="ECO:0000256" key="24">
    <source>
        <dbReference type="PROSITE-ProRule" id="PRU10141"/>
    </source>
</evidence>
<dbReference type="InterPro" id="IPR017441">
    <property type="entry name" value="Protein_kinase_ATP_BS"/>
</dbReference>
<evidence type="ECO:0000256" key="1">
    <source>
        <dbReference type="ARBA" id="ARBA00004479"/>
    </source>
</evidence>
<comment type="subcellular location">
    <subcellularLocation>
        <location evidence="1">Membrane</location>
        <topology evidence="1">Single-pass type I membrane protein</topology>
    </subcellularLocation>
</comment>
<evidence type="ECO:0000313" key="32">
    <source>
        <dbReference type="EMBL" id="KAJ9686033.1"/>
    </source>
</evidence>
<dbReference type="GO" id="GO:0004650">
    <property type="term" value="F:polygalacturonase activity"/>
    <property type="evidence" value="ECO:0007669"/>
    <property type="project" value="InterPro"/>
</dbReference>
<dbReference type="AlphaFoldDB" id="A0AA39DIG0"/>
<sequence>MGLKLNIAATSLLLLLASAAEVSGDTIFDVTKYGARADGNSDISQALLKAWGDACSSPVASTVIIPDGTYPLGQIIIAGPCKAPINFVVQGTVMAPVDTSRFRAEAGWIAFQQIDQFTLSGGGVFDGQGKTVWGRKCPSSEYCKQLPINLRFNFITNSMVKDVTSRDSKQFHINLLGCKNLTFYNVVISAPEESLNTDGIHIGRSSGINITDSTIGTGDDCVSIGDGSEQINIQRVTCGPGHGISVGSLGKYPNEEPVVGISVKNCTLTNTQNGVRVKTWPASHQGTASEMNFEDIVMNTVGNPIIIDQEYCPHNQCNLKSPSRIKLSNVSFRNIRGTTSTQVAVKLVCSEEVPCEDVELGDINLEYNGNEGPAMSQCKNIKPNLPGTQLPRISMGISRILGLLLGCHILFIPFSLPVNALTAYDSAANLSSSWINNGSRDIVVGSEDDSTLRPIFRGQGINASFACGFYCNYNCEGYLFAILIFPPPRKDNYQGVQDPKVVWSANQNFLVRDDATLQLTPDGDLILRDADGTLVWSSNTSGKSVVGLNFTETGNLVLFDSNNASVWQSFDHPTDSLVPGQILVFGHKLTASASNKDWSQGLISFFIANDSVVARIGSNPPQNYFVLSHGYHNSTESRYVIFRKEGLFFPSAQPVFSSPDSFSAQYMKLEPKGHLTFYGFVNDIWKVLLNPLGEFNCAYPMICGKYGVCSNQQCFCPGPTAGETRYFTPVNDEEPDLGCKEITPLSCNASHYQSLLMLRKTVPAFILKFIGNETESDIESCKQACLSNCSCKAAVFSSSVENGGACYLLSEIFSLRKDAYVRGNTTFIKVQNISNPGDPPASSNPEDPPSSSSPETINSQRLSTFAAFMGLVFIVIIIGRYLILEGKYVKEDGEDKDLLQVPGMPTRFSHEILVAATKNFSRELGKGGFGSVFEGILTDGTKVAVKCINGLSQTKDYFLAEVETIGRIHHLNLVRLVGYCANKSNRCLVYEYMFNGSLDKWIFHRNKELALDWQTRRKIILDIAKGLSYLHEECRQKIIHLDIKPQNILLDESFNAKVSDFGLSKLMDRDQSQVVTTLRGTPGYMAPEWLISAITEKVDVYSFGIVTLEILCGRRNLDHSQPEEDKYLLSHFKRKAEEDQMLDLVDKYSDDMQLHGEEAVELMRLAAWCLQNDNGRRPSMSMVIKVLEGGVIDVEDNLDYNFFNSSGLRATEAVHRREINVGFASPMSPAILSGPR</sequence>
<dbReference type="Gene3D" id="3.30.200.20">
    <property type="entry name" value="Phosphorylase Kinase, domain 1"/>
    <property type="match status" value="1"/>
</dbReference>
<evidence type="ECO:0000256" key="12">
    <source>
        <dbReference type="ARBA" id="ARBA00022777"/>
    </source>
</evidence>
<evidence type="ECO:0000259" key="31">
    <source>
        <dbReference type="PROSITE" id="PS50948"/>
    </source>
</evidence>
<dbReference type="InterPro" id="IPR001480">
    <property type="entry name" value="Bulb-type_lectin_dom"/>
</dbReference>
<keyword evidence="13 25" id="KW-0378">Hydrolase</keyword>
<evidence type="ECO:0000256" key="6">
    <source>
        <dbReference type="ARBA" id="ARBA00022553"/>
    </source>
</evidence>
<evidence type="ECO:0000256" key="21">
    <source>
        <dbReference type="ARBA" id="ARBA00047899"/>
    </source>
</evidence>
<feature type="domain" description="Apple" evidence="31">
    <location>
        <begin position="747"/>
        <end position="832"/>
    </location>
</feature>
<evidence type="ECO:0000256" key="11">
    <source>
        <dbReference type="ARBA" id="ARBA00022741"/>
    </source>
</evidence>
<feature type="domain" description="Protein kinase" evidence="29">
    <location>
        <begin position="918"/>
        <end position="1203"/>
    </location>
</feature>
<dbReference type="EMBL" id="JARBHA010000012">
    <property type="protein sequence ID" value="KAJ9686033.1"/>
    <property type="molecule type" value="Genomic_DNA"/>
</dbReference>
<keyword evidence="6" id="KW-0597">Phosphoprotein</keyword>
<dbReference type="InterPro" id="IPR036426">
    <property type="entry name" value="Bulb-type_lectin_dom_sf"/>
</dbReference>
<dbReference type="CDD" id="cd01098">
    <property type="entry name" value="PAN_AP_plant"/>
    <property type="match status" value="1"/>
</dbReference>
<keyword evidence="5" id="KW-0245">EGF-like domain</keyword>
<dbReference type="GO" id="GO:0030246">
    <property type="term" value="F:carbohydrate binding"/>
    <property type="evidence" value="ECO:0007669"/>
    <property type="project" value="UniProtKB-KW"/>
</dbReference>
<evidence type="ECO:0000256" key="2">
    <source>
        <dbReference type="ARBA" id="ARBA00008834"/>
    </source>
</evidence>
<dbReference type="PROSITE" id="PS50011">
    <property type="entry name" value="PROTEIN_KINASE_DOM"/>
    <property type="match status" value="1"/>
</dbReference>
<evidence type="ECO:0000256" key="26">
    <source>
        <dbReference type="SAM" id="MobiDB-lite"/>
    </source>
</evidence>
<evidence type="ECO:0000256" key="16">
    <source>
        <dbReference type="ARBA" id="ARBA00023136"/>
    </source>
</evidence>
<dbReference type="PROSITE" id="PS00107">
    <property type="entry name" value="PROTEIN_KINASE_ATP"/>
    <property type="match status" value="1"/>
</dbReference>
<accession>A0AA39DIG0</accession>
<gene>
    <name evidence="32" type="ORF">PVL29_015085</name>
</gene>
<evidence type="ECO:0000256" key="19">
    <source>
        <dbReference type="ARBA" id="ARBA00023180"/>
    </source>
</evidence>
<dbReference type="FunFam" id="2.90.10.10:FF:000039">
    <property type="entry name" value="G-type lectin S-receptor-like serine/threonine-protein kinase SD2-5"/>
    <property type="match status" value="1"/>
</dbReference>
<evidence type="ECO:0000259" key="30">
    <source>
        <dbReference type="PROSITE" id="PS50927"/>
    </source>
</evidence>
<keyword evidence="20 25" id="KW-0326">Glycosidase</keyword>
<dbReference type="Pfam" id="PF01453">
    <property type="entry name" value="B_lectin"/>
    <property type="match status" value="1"/>
</dbReference>
<keyword evidence="11 24" id="KW-0547">Nucleotide-binding</keyword>
<comment type="similarity">
    <text evidence="2 25">Belongs to the glycosyl hydrolase 28 family.</text>
</comment>
<dbReference type="InterPro" id="IPR011050">
    <property type="entry name" value="Pectin_lyase_fold/virulence"/>
</dbReference>
<evidence type="ECO:0000256" key="20">
    <source>
        <dbReference type="ARBA" id="ARBA00023295"/>
    </source>
</evidence>
<keyword evidence="33" id="KW-1185">Reference proteome</keyword>
<evidence type="ECO:0000259" key="29">
    <source>
        <dbReference type="PROSITE" id="PS50011"/>
    </source>
</evidence>
<keyword evidence="19" id="KW-0325">Glycoprotein</keyword>
<feature type="binding site" evidence="24">
    <location>
        <position position="946"/>
    </location>
    <ligand>
        <name>ATP</name>
        <dbReference type="ChEBI" id="CHEBI:30616"/>
    </ligand>
</feature>
<proteinExistence type="inferred from homology"/>
<evidence type="ECO:0000256" key="8">
    <source>
        <dbReference type="ARBA" id="ARBA00022692"/>
    </source>
</evidence>
<dbReference type="FunFam" id="2.160.20.10:FF:000142">
    <property type="entry name" value="Uncharacterized protein"/>
    <property type="match status" value="1"/>
</dbReference>
<feature type="active site" evidence="23">
    <location>
        <position position="242"/>
    </location>
</feature>
<dbReference type="FunFam" id="1.10.510.10:FF:000248">
    <property type="entry name" value="S-receptor-like kinase 5"/>
    <property type="match status" value="1"/>
</dbReference>
<dbReference type="GO" id="GO:0005524">
    <property type="term" value="F:ATP binding"/>
    <property type="evidence" value="ECO:0007669"/>
    <property type="project" value="UniProtKB-UniRule"/>
</dbReference>
<dbReference type="SMART" id="SM00108">
    <property type="entry name" value="B_lectin"/>
    <property type="match status" value="1"/>
</dbReference>
<dbReference type="InterPro" id="IPR011009">
    <property type="entry name" value="Kinase-like_dom_sf"/>
</dbReference>
<keyword evidence="15 27" id="KW-1133">Transmembrane helix</keyword>
<dbReference type="PROSITE" id="PS50927">
    <property type="entry name" value="BULB_LECTIN"/>
    <property type="match status" value="1"/>
</dbReference>
<keyword evidence="16 27" id="KW-0472">Membrane</keyword>
<dbReference type="GO" id="GO:0005975">
    <property type="term" value="P:carbohydrate metabolic process"/>
    <property type="evidence" value="ECO:0007669"/>
    <property type="project" value="InterPro"/>
</dbReference>
<keyword evidence="8 27" id="KW-0812">Transmembrane</keyword>
<keyword evidence="12" id="KW-0418">Kinase</keyword>
<keyword evidence="18" id="KW-0675">Receptor</keyword>
<evidence type="ECO:0000256" key="7">
    <source>
        <dbReference type="ARBA" id="ARBA00022679"/>
    </source>
</evidence>
<dbReference type="PROSITE" id="PS50948">
    <property type="entry name" value="PAN"/>
    <property type="match status" value="1"/>
</dbReference>
<feature type="compositionally biased region" description="Low complexity" evidence="26">
    <location>
        <begin position="840"/>
        <end position="854"/>
    </location>
</feature>
<dbReference type="SUPFAM" id="SSF56112">
    <property type="entry name" value="Protein kinase-like (PK-like)"/>
    <property type="match status" value="1"/>
</dbReference>
<dbReference type="InterPro" id="IPR008271">
    <property type="entry name" value="Ser/Thr_kinase_AS"/>
</dbReference>
<dbReference type="GO" id="GO:0004674">
    <property type="term" value="F:protein serine/threonine kinase activity"/>
    <property type="evidence" value="ECO:0007669"/>
    <property type="project" value="UniProtKB-KW"/>
</dbReference>
<dbReference type="Gene3D" id="1.10.510.10">
    <property type="entry name" value="Transferase(Phosphotransferase) domain 1"/>
    <property type="match status" value="1"/>
</dbReference>
<evidence type="ECO:0000256" key="27">
    <source>
        <dbReference type="SAM" id="Phobius"/>
    </source>
</evidence>
<dbReference type="GO" id="GO:0016020">
    <property type="term" value="C:membrane"/>
    <property type="evidence" value="ECO:0007669"/>
    <property type="project" value="UniProtKB-SubCell"/>
</dbReference>
<evidence type="ECO:0000256" key="18">
    <source>
        <dbReference type="ARBA" id="ARBA00023170"/>
    </source>
</evidence>
<dbReference type="CDD" id="cd00028">
    <property type="entry name" value="B_lectin"/>
    <property type="match status" value="1"/>
</dbReference>
<keyword evidence="7" id="KW-0808">Transferase</keyword>
<reference evidence="32 33" key="1">
    <citation type="journal article" date="2023" name="BMC Biotechnol.">
        <title>Vitis rotundifolia cv Carlos genome sequencing.</title>
        <authorList>
            <person name="Huff M."/>
            <person name="Hulse-Kemp A."/>
            <person name="Scheffler B."/>
            <person name="Youngblood R."/>
            <person name="Simpson S."/>
            <person name="Babiker E."/>
            <person name="Staton M."/>
        </authorList>
    </citation>
    <scope>NUCLEOTIDE SEQUENCE [LARGE SCALE GENOMIC DNA]</scope>
    <source>
        <tissue evidence="32">Leaf</tissue>
    </source>
</reference>
<evidence type="ECO:0000313" key="33">
    <source>
        <dbReference type="Proteomes" id="UP001168098"/>
    </source>
</evidence>
<evidence type="ECO:0000256" key="28">
    <source>
        <dbReference type="SAM" id="SignalP"/>
    </source>
</evidence>
<comment type="caution">
    <text evidence="32">The sequence shown here is derived from an EMBL/GenBank/DDBJ whole genome shotgun (WGS) entry which is preliminary data.</text>
</comment>
<feature type="chain" id="PRO_5041294094" description="non-specific serine/threonine protein kinase" evidence="28">
    <location>
        <begin position="25"/>
        <end position="1236"/>
    </location>
</feature>
<dbReference type="PROSITE" id="PS00108">
    <property type="entry name" value="PROTEIN_KINASE_ST"/>
    <property type="match status" value="1"/>
</dbReference>
<evidence type="ECO:0000256" key="10">
    <source>
        <dbReference type="ARBA" id="ARBA00022734"/>
    </source>
</evidence>
<dbReference type="SMART" id="SM00710">
    <property type="entry name" value="PbH1"/>
    <property type="match status" value="3"/>
</dbReference>
<keyword evidence="10" id="KW-0430">Lectin</keyword>
<evidence type="ECO:0000256" key="4">
    <source>
        <dbReference type="ARBA" id="ARBA00022527"/>
    </source>
</evidence>
<dbReference type="PANTHER" id="PTHR47976">
    <property type="entry name" value="G-TYPE LECTIN S-RECEPTOR-LIKE SERINE/THREONINE-PROTEIN KINASE SD2-5"/>
    <property type="match status" value="1"/>
</dbReference>
<feature type="signal peptide" evidence="28">
    <location>
        <begin position="1"/>
        <end position="24"/>
    </location>
</feature>
<dbReference type="Pfam" id="PF00295">
    <property type="entry name" value="Glyco_hydro_28"/>
    <property type="match status" value="1"/>
</dbReference>
<dbReference type="InterPro" id="IPR006626">
    <property type="entry name" value="PbH1"/>
</dbReference>
<keyword evidence="4" id="KW-0723">Serine/threonine-protein kinase</keyword>
<dbReference type="InterPro" id="IPR003609">
    <property type="entry name" value="Pan_app"/>
</dbReference>
<dbReference type="InterPro" id="IPR000743">
    <property type="entry name" value="Glyco_hydro_28"/>
</dbReference>
<dbReference type="Proteomes" id="UP001168098">
    <property type="component" value="Unassembled WGS sequence"/>
</dbReference>
<protein>
    <recommendedName>
        <fullName evidence="3">non-specific serine/threonine protein kinase</fullName>
        <ecNumber evidence="3">2.7.11.1</ecNumber>
    </recommendedName>
</protein>
<name>A0AA39DIG0_VITRO</name>
<evidence type="ECO:0000256" key="14">
    <source>
        <dbReference type="ARBA" id="ARBA00022840"/>
    </source>
</evidence>
<organism evidence="32 33">
    <name type="scientific">Vitis rotundifolia</name>
    <name type="common">Muscadine grape</name>
    <dbReference type="NCBI Taxonomy" id="103349"/>
    <lineage>
        <taxon>Eukaryota</taxon>
        <taxon>Viridiplantae</taxon>
        <taxon>Streptophyta</taxon>
        <taxon>Embryophyta</taxon>
        <taxon>Tracheophyta</taxon>
        <taxon>Spermatophyta</taxon>
        <taxon>Magnoliopsida</taxon>
        <taxon>eudicotyledons</taxon>
        <taxon>Gunneridae</taxon>
        <taxon>Pentapetalae</taxon>
        <taxon>rosids</taxon>
        <taxon>Vitales</taxon>
        <taxon>Vitaceae</taxon>
        <taxon>Viteae</taxon>
        <taxon>Vitis</taxon>
    </lineage>
</organism>
<dbReference type="InterPro" id="IPR012334">
    <property type="entry name" value="Pectin_lyas_fold"/>
</dbReference>
<dbReference type="SUPFAM" id="SSF51126">
    <property type="entry name" value="Pectin lyase-like"/>
    <property type="match status" value="1"/>
</dbReference>
<evidence type="ECO:0000256" key="9">
    <source>
        <dbReference type="ARBA" id="ARBA00022729"/>
    </source>
</evidence>
<keyword evidence="9 28" id="KW-0732">Signal</keyword>